<evidence type="ECO:0000313" key="3">
    <source>
        <dbReference type="Proteomes" id="UP000008207"/>
    </source>
</evidence>
<reference evidence="2 3" key="1">
    <citation type="submission" date="2009-01" db="EMBL/GenBank/DDBJ databases">
        <title>Complete sequence of chromosome of Methylobacterium nodulans ORS 2060.</title>
        <authorList>
            <consortium name="US DOE Joint Genome Institute"/>
            <person name="Lucas S."/>
            <person name="Copeland A."/>
            <person name="Lapidus A."/>
            <person name="Glavina del Rio T."/>
            <person name="Dalin E."/>
            <person name="Tice H."/>
            <person name="Bruce D."/>
            <person name="Goodwin L."/>
            <person name="Pitluck S."/>
            <person name="Sims D."/>
            <person name="Brettin T."/>
            <person name="Detter J.C."/>
            <person name="Han C."/>
            <person name="Larimer F."/>
            <person name="Land M."/>
            <person name="Hauser L."/>
            <person name="Kyrpides N."/>
            <person name="Ivanova N."/>
            <person name="Marx C.J."/>
            <person name="Richardson P."/>
        </authorList>
    </citation>
    <scope>NUCLEOTIDE SEQUENCE [LARGE SCALE GENOMIC DNA]</scope>
    <source>
        <strain evidence="3">LMG 21967 / CNCM I-2342 / ORS 2060</strain>
    </source>
</reference>
<dbReference type="HOGENOM" id="CLU_2880722_0_0_5"/>
<evidence type="ECO:0000313" key="2">
    <source>
        <dbReference type="EMBL" id="ACL55243.1"/>
    </source>
</evidence>
<dbReference type="AlphaFoldDB" id="B8I9J0"/>
<gene>
    <name evidence="2" type="ordered locus">Mnod_0198</name>
</gene>
<accession>B8I9J0</accession>
<evidence type="ECO:0000256" key="1">
    <source>
        <dbReference type="SAM" id="MobiDB-lite"/>
    </source>
</evidence>
<organism evidence="2 3">
    <name type="scientific">Methylobacterium nodulans (strain LMG 21967 / CNCM I-2342 / ORS 2060)</name>
    <dbReference type="NCBI Taxonomy" id="460265"/>
    <lineage>
        <taxon>Bacteria</taxon>
        <taxon>Pseudomonadati</taxon>
        <taxon>Pseudomonadota</taxon>
        <taxon>Alphaproteobacteria</taxon>
        <taxon>Hyphomicrobiales</taxon>
        <taxon>Methylobacteriaceae</taxon>
        <taxon>Methylobacterium</taxon>
    </lineage>
</organism>
<protein>
    <submittedName>
        <fullName evidence="2">Uncharacterized protein</fullName>
    </submittedName>
</protein>
<dbReference type="KEGG" id="mno:Mnod_0198"/>
<keyword evidence="3" id="KW-1185">Reference proteome</keyword>
<dbReference type="Proteomes" id="UP000008207">
    <property type="component" value="Chromosome"/>
</dbReference>
<name>B8I9J0_METNO</name>
<dbReference type="EMBL" id="CP001349">
    <property type="protein sequence ID" value="ACL55243.1"/>
    <property type="molecule type" value="Genomic_DNA"/>
</dbReference>
<sequence>MSIRILVADGEPPIRRLPRTDLPAPGTRRPQPGATTLTRLKRPPLSWMPFGGERSSPSRGPLP</sequence>
<feature type="region of interest" description="Disordered" evidence="1">
    <location>
        <begin position="1"/>
        <end position="63"/>
    </location>
</feature>
<dbReference type="STRING" id="460265.Mnod_0198"/>
<proteinExistence type="predicted"/>